<organism evidence="1 2">
    <name type="scientific">Nocardioides bigeumensis</name>
    <dbReference type="NCBI Taxonomy" id="433657"/>
    <lineage>
        <taxon>Bacteria</taxon>
        <taxon>Bacillati</taxon>
        <taxon>Actinomycetota</taxon>
        <taxon>Actinomycetes</taxon>
        <taxon>Propionibacteriales</taxon>
        <taxon>Nocardioidaceae</taxon>
        <taxon>Nocardioides</taxon>
    </lineage>
</organism>
<sequence length="274" mass="28532">MPISAVCSVSLSLLGTPVVVQVLGSGAEGLAAGVERAWRRCVADAPPGVEPHPVTAVLDEDPGVVAAAQSEGHLAGSDELSILDWLSSRLTLEAIESRLGQLWMLHASAVADPATGSAIVLVAPSGTGKTTAARALGQHFGYLTDETAAIAADGTVLPYPKPLSVLVDGHRPKRQLSPDELGLLPTPTTARVAAVVLLDRRREPTAPEVTHVRTIEALPALAEQTSALKRLPRPLHLVAEHLHAVGGLRRLTYSDAEDLPPVVGELLSAGPDRS</sequence>
<dbReference type="RefSeq" id="WP_344304160.1">
    <property type="nucleotide sequence ID" value="NZ_BAAAQQ010000012.1"/>
</dbReference>
<dbReference type="SUPFAM" id="SSF53795">
    <property type="entry name" value="PEP carboxykinase-like"/>
    <property type="match status" value="1"/>
</dbReference>
<gene>
    <name evidence="1" type="ORF">GCM10009843_25770</name>
</gene>
<reference evidence="1 2" key="1">
    <citation type="journal article" date="2019" name="Int. J. Syst. Evol. Microbiol.">
        <title>The Global Catalogue of Microorganisms (GCM) 10K type strain sequencing project: providing services to taxonomists for standard genome sequencing and annotation.</title>
        <authorList>
            <consortium name="The Broad Institute Genomics Platform"/>
            <consortium name="The Broad Institute Genome Sequencing Center for Infectious Disease"/>
            <person name="Wu L."/>
            <person name="Ma J."/>
        </authorList>
    </citation>
    <scope>NUCLEOTIDE SEQUENCE [LARGE SCALE GENOMIC DNA]</scope>
    <source>
        <strain evidence="1 2">JCM 16021</strain>
    </source>
</reference>
<protein>
    <recommendedName>
        <fullName evidence="3">AAA+ ATPase domain-containing protein</fullName>
    </recommendedName>
</protein>
<keyword evidence="2" id="KW-1185">Reference proteome</keyword>
<evidence type="ECO:0008006" key="3">
    <source>
        <dbReference type="Google" id="ProtNLM"/>
    </source>
</evidence>
<proteinExistence type="predicted"/>
<evidence type="ECO:0000313" key="2">
    <source>
        <dbReference type="Proteomes" id="UP001500575"/>
    </source>
</evidence>
<evidence type="ECO:0000313" key="1">
    <source>
        <dbReference type="EMBL" id="GAA2126919.1"/>
    </source>
</evidence>
<name>A0ABN2YG43_9ACTN</name>
<comment type="caution">
    <text evidence="1">The sequence shown here is derived from an EMBL/GenBank/DDBJ whole genome shotgun (WGS) entry which is preliminary data.</text>
</comment>
<dbReference type="EMBL" id="BAAAQQ010000012">
    <property type="protein sequence ID" value="GAA2126919.1"/>
    <property type="molecule type" value="Genomic_DNA"/>
</dbReference>
<dbReference type="Proteomes" id="UP001500575">
    <property type="component" value="Unassembled WGS sequence"/>
</dbReference>
<dbReference type="Gene3D" id="3.40.50.300">
    <property type="entry name" value="P-loop containing nucleotide triphosphate hydrolases"/>
    <property type="match status" value="1"/>
</dbReference>
<dbReference type="InterPro" id="IPR027417">
    <property type="entry name" value="P-loop_NTPase"/>
</dbReference>
<accession>A0ABN2YG43</accession>